<dbReference type="Proteomes" id="UP000012174">
    <property type="component" value="Unassembled WGS sequence"/>
</dbReference>
<dbReference type="InterPro" id="IPR016197">
    <property type="entry name" value="Chromo-like_dom_sf"/>
</dbReference>
<feature type="compositionally biased region" description="Low complexity" evidence="2">
    <location>
        <begin position="468"/>
        <end position="485"/>
    </location>
</feature>
<feature type="compositionally biased region" description="Polar residues" evidence="2">
    <location>
        <begin position="293"/>
        <end position="324"/>
    </location>
</feature>
<dbReference type="InterPro" id="IPR000953">
    <property type="entry name" value="Chromo/chromo_shadow_dom"/>
</dbReference>
<accession>M7TJ26</accession>
<comment type="subunit">
    <text evidence="1">Component of the NuA4 histone acetyltransferase complex.</text>
</comment>
<dbReference type="OrthoDB" id="3543857at2759"/>
<evidence type="ECO:0000313" key="4">
    <source>
        <dbReference type="EMBL" id="EMR69956.1"/>
    </source>
</evidence>
<protein>
    <submittedName>
        <fullName evidence="4">Putative chromo domain-containing protein</fullName>
    </submittedName>
</protein>
<feature type="compositionally biased region" description="Low complexity" evidence="2">
    <location>
        <begin position="607"/>
        <end position="627"/>
    </location>
</feature>
<feature type="compositionally biased region" description="Acidic residues" evidence="2">
    <location>
        <begin position="222"/>
        <end position="240"/>
    </location>
</feature>
<name>M7TJ26_EUTLA</name>
<feature type="region of interest" description="Disordered" evidence="2">
    <location>
        <begin position="461"/>
        <end position="627"/>
    </location>
</feature>
<feature type="region of interest" description="Disordered" evidence="2">
    <location>
        <begin position="133"/>
        <end position="426"/>
    </location>
</feature>
<sequence>MTGRAQNFRIEIPMPSKPPLYRPGDGPALAPITLALKNDSDAFIVDKRVQPGKPVHGEVRLEMYYLVGWPDLPAGRVLINARNIYDYVSPRTLEDFEYKLSLAREEEEERIQEAEKAKRKAEAVAKAQAVAAAAAAAPPTSSASATPKIRTPRTEKVPTLATSGKKRGRPSKADLLARQMAQQTSVGENVEIPLPSTSTSGPSLSTPQKKKLAAVIAAVSEVDTDDQETEEEEEEEEADPGDAIFQQLYSEASAVNTAEEAKDAKPSKKEIPLRTAPRPQSPHKPANGKPRHSTPSQPRLLFHTNQDHSPSGSETAPVQKSTLQHYGFTPAGRSSGKWPSLGTEPKLSNSNNNTNTKRTKPNSSTTTPTPATITTTTSAVETPTSSKSGKKPPPRKRKRTTSTPNQEPLWEVKRLEGDRVEEASDGTRTRFFHVRWKGHWPADQNPTWEPEENIPRKLIKEYLRHKSTSSNSNSSKGGGSSIRNSPFPAVVASVETGHAHTPSSSRRVKKNNNRQPALPVRKYSSVSEVFEGAVEEEEPSRGSGSARGGGRVDMLSYGDDGDGDGDDDDDDDDDYEDEGVDQLVVTEQPHPPRPQRRQQPDQHHQRQQQQPGGFASPSSSTPALSLSSLLRTQFDADTLSRELSASFGGPAVGRRLSQHQQQHRPQPQRQQKHLHGESPDDP</sequence>
<dbReference type="KEGG" id="ela:UCREL1_3021"/>
<dbReference type="eggNOG" id="ENOG502RA4K">
    <property type="taxonomic scope" value="Eukaryota"/>
</dbReference>
<dbReference type="Gene3D" id="2.40.50.40">
    <property type="match status" value="1"/>
</dbReference>
<feature type="compositionally biased region" description="Polar residues" evidence="2">
    <location>
        <begin position="247"/>
        <end position="256"/>
    </location>
</feature>
<feature type="compositionally biased region" description="Basic and acidic residues" evidence="2">
    <location>
        <begin position="259"/>
        <end position="272"/>
    </location>
</feature>
<evidence type="ECO:0000256" key="2">
    <source>
        <dbReference type="SAM" id="MobiDB-lite"/>
    </source>
</evidence>
<feature type="compositionally biased region" description="Low complexity" evidence="2">
    <location>
        <begin position="658"/>
        <end position="669"/>
    </location>
</feature>
<dbReference type="PROSITE" id="PS50013">
    <property type="entry name" value="CHROMO_2"/>
    <property type="match status" value="1"/>
</dbReference>
<dbReference type="CDD" id="cd00024">
    <property type="entry name" value="CD_CSD"/>
    <property type="match status" value="1"/>
</dbReference>
<reference evidence="5" key="1">
    <citation type="journal article" date="2013" name="Genome Announc.">
        <title>Draft genome sequence of the grapevine dieback fungus Eutypa lata UCR-EL1.</title>
        <authorList>
            <person name="Blanco-Ulate B."/>
            <person name="Rolshausen P.E."/>
            <person name="Cantu D."/>
        </authorList>
    </citation>
    <scope>NUCLEOTIDE SEQUENCE [LARGE SCALE GENOMIC DNA]</scope>
    <source>
        <strain evidence="5">UCR-EL1</strain>
    </source>
</reference>
<evidence type="ECO:0000313" key="5">
    <source>
        <dbReference type="Proteomes" id="UP000012174"/>
    </source>
</evidence>
<dbReference type="EMBL" id="KB705991">
    <property type="protein sequence ID" value="EMR69956.1"/>
    <property type="molecule type" value="Genomic_DNA"/>
</dbReference>
<evidence type="ECO:0000259" key="3">
    <source>
        <dbReference type="PROSITE" id="PS50013"/>
    </source>
</evidence>
<dbReference type="SMART" id="SM00298">
    <property type="entry name" value="CHROMO"/>
    <property type="match status" value="1"/>
</dbReference>
<feature type="compositionally biased region" description="Low complexity" evidence="2">
    <location>
        <begin position="193"/>
        <end position="207"/>
    </location>
</feature>
<feature type="compositionally biased region" description="Basic residues" evidence="2">
    <location>
        <begin position="388"/>
        <end position="400"/>
    </location>
</feature>
<proteinExistence type="predicted"/>
<dbReference type="STRING" id="1287681.M7TJ26"/>
<dbReference type="OMA" id="TYIVAWH"/>
<feature type="region of interest" description="Disordered" evidence="2">
    <location>
        <begin position="641"/>
        <end position="682"/>
    </location>
</feature>
<dbReference type="HOGENOM" id="CLU_030426_0_0_1"/>
<evidence type="ECO:0000256" key="1">
    <source>
        <dbReference type="ARBA" id="ARBA00011353"/>
    </source>
</evidence>
<gene>
    <name evidence="4" type="ORF">UCREL1_3021</name>
</gene>
<dbReference type="AlphaFoldDB" id="M7TJ26"/>
<feature type="compositionally biased region" description="Acidic residues" evidence="2">
    <location>
        <begin position="559"/>
        <end position="580"/>
    </location>
</feature>
<dbReference type="SUPFAM" id="SSF54160">
    <property type="entry name" value="Chromo domain-like"/>
    <property type="match status" value="1"/>
</dbReference>
<organism evidence="4 5">
    <name type="scientific">Eutypa lata (strain UCR-EL1)</name>
    <name type="common">Grapevine dieback disease fungus</name>
    <name type="synonym">Eutypa armeniacae</name>
    <dbReference type="NCBI Taxonomy" id="1287681"/>
    <lineage>
        <taxon>Eukaryota</taxon>
        <taxon>Fungi</taxon>
        <taxon>Dikarya</taxon>
        <taxon>Ascomycota</taxon>
        <taxon>Pezizomycotina</taxon>
        <taxon>Sordariomycetes</taxon>
        <taxon>Xylariomycetidae</taxon>
        <taxon>Xylariales</taxon>
        <taxon>Diatrypaceae</taxon>
        <taxon>Eutypa</taxon>
    </lineage>
</organism>
<dbReference type="Pfam" id="PF00385">
    <property type="entry name" value="Chromo"/>
    <property type="match status" value="1"/>
</dbReference>
<keyword evidence="5" id="KW-1185">Reference proteome</keyword>
<feature type="compositionally biased region" description="Low complexity" evidence="2">
    <location>
        <begin position="133"/>
        <end position="149"/>
    </location>
</feature>
<feature type="domain" description="Chromo" evidence="3">
    <location>
        <begin position="410"/>
        <end position="474"/>
    </location>
</feature>
<dbReference type="GO" id="GO:0006338">
    <property type="term" value="P:chromatin remodeling"/>
    <property type="evidence" value="ECO:0007669"/>
    <property type="project" value="UniProtKB-ARBA"/>
</dbReference>
<dbReference type="InterPro" id="IPR023780">
    <property type="entry name" value="Chromo_domain"/>
</dbReference>
<feature type="compositionally biased region" description="Low complexity" evidence="2">
    <location>
        <begin position="348"/>
        <end position="387"/>
    </location>
</feature>
<feature type="compositionally biased region" description="Basic and acidic residues" evidence="2">
    <location>
        <begin position="410"/>
        <end position="426"/>
    </location>
</feature>